<dbReference type="RefSeq" id="WP_370396376.1">
    <property type="nucleotide sequence ID" value="NZ_JALBUT010000002.1"/>
</dbReference>
<evidence type="ECO:0008006" key="3">
    <source>
        <dbReference type="Google" id="ProtNLM"/>
    </source>
</evidence>
<evidence type="ECO:0000313" key="2">
    <source>
        <dbReference type="Proteomes" id="UP001275932"/>
    </source>
</evidence>
<organism evidence="1 2">
    <name type="scientific">Intestinicryptomonas porci</name>
    <dbReference type="NCBI Taxonomy" id="2926320"/>
    <lineage>
        <taxon>Bacteria</taxon>
        <taxon>Pseudomonadati</taxon>
        <taxon>Verrucomicrobiota</taxon>
        <taxon>Opitutia</taxon>
        <taxon>Opitutales</taxon>
        <taxon>Intestinicryptomonaceae</taxon>
        <taxon>Intestinicryptomonas</taxon>
    </lineage>
</organism>
<keyword evidence="2" id="KW-1185">Reference proteome</keyword>
<protein>
    <recommendedName>
        <fullName evidence="3">Secreted protein</fullName>
    </recommendedName>
</protein>
<accession>A0ABU4WHN8</accession>
<dbReference type="Proteomes" id="UP001275932">
    <property type="component" value="Unassembled WGS sequence"/>
</dbReference>
<comment type="caution">
    <text evidence="1">The sequence shown here is derived from an EMBL/GenBank/DDBJ whole genome shotgun (WGS) entry which is preliminary data.</text>
</comment>
<proteinExistence type="predicted"/>
<gene>
    <name evidence="1" type="ORF">MOX91_01850</name>
</gene>
<reference evidence="1 2" key="1">
    <citation type="submission" date="2022-03" db="EMBL/GenBank/DDBJ databases">
        <title>Novel taxa within the pig intestine.</title>
        <authorList>
            <person name="Wylensek D."/>
            <person name="Bishof K."/>
            <person name="Afrizal A."/>
            <person name="Clavel T."/>
        </authorList>
    </citation>
    <scope>NUCLEOTIDE SEQUENCE [LARGE SCALE GENOMIC DNA]</scope>
    <source>
        <strain evidence="1 2">CLA-KB-P66</strain>
    </source>
</reference>
<dbReference type="EMBL" id="JALBUT010000002">
    <property type="protein sequence ID" value="MDX8414929.1"/>
    <property type="molecule type" value="Genomic_DNA"/>
</dbReference>
<evidence type="ECO:0000313" key="1">
    <source>
        <dbReference type="EMBL" id="MDX8414929.1"/>
    </source>
</evidence>
<name>A0ABU4WHN8_9BACT</name>
<sequence length="88" mass="9579">MQAFQAGVPTGIVLAAWFCFAKSAPSRHSLRSALFANAKSHRLRLSLRATFGVEPKGSHPLGTKKKPANTLVCRLFKLASPQGFEPWS</sequence>